<reference evidence="3" key="1">
    <citation type="submission" date="2023-06" db="EMBL/GenBank/DDBJ databases">
        <title>Male Hemibagrus guttatus genome.</title>
        <authorList>
            <person name="Bian C."/>
        </authorList>
    </citation>
    <scope>NUCLEOTIDE SEQUENCE</scope>
    <source>
        <strain evidence="3">Male_cb2023</strain>
        <tissue evidence="3">Muscle</tissue>
    </source>
</reference>
<organism evidence="3 4">
    <name type="scientific">Hemibagrus guttatus</name>
    <dbReference type="NCBI Taxonomy" id="175788"/>
    <lineage>
        <taxon>Eukaryota</taxon>
        <taxon>Metazoa</taxon>
        <taxon>Chordata</taxon>
        <taxon>Craniata</taxon>
        <taxon>Vertebrata</taxon>
        <taxon>Euteleostomi</taxon>
        <taxon>Actinopterygii</taxon>
        <taxon>Neopterygii</taxon>
        <taxon>Teleostei</taxon>
        <taxon>Ostariophysi</taxon>
        <taxon>Siluriformes</taxon>
        <taxon>Bagridae</taxon>
        <taxon>Hemibagrus</taxon>
    </lineage>
</organism>
<feature type="domain" description="CCHC-type" evidence="2">
    <location>
        <begin position="158"/>
        <end position="174"/>
    </location>
</feature>
<keyword evidence="1" id="KW-0479">Metal-binding</keyword>
<protein>
    <recommendedName>
        <fullName evidence="2">CCHC-type domain-containing protein</fullName>
    </recommendedName>
</protein>
<keyword evidence="4" id="KW-1185">Reference proteome</keyword>
<proteinExistence type="predicted"/>
<dbReference type="InterPro" id="IPR036875">
    <property type="entry name" value="Znf_CCHC_sf"/>
</dbReference>
<keyword evidence="1" id="KW-0863">Zinc-finger</keyword>
<dbReference type="InterPro" id="IPR001878">
    <property type="entry name" value="Znf_CCHC"/>
</dbReference>
<name>A0AAE0PS84_9TELE</name>
<dbReference type="AlphaFoldDB" id="A0AAE0PS84"/>
<evidence type="ECO:0000259" key="2">
    <source>
        <dbReference type="PROSITE" id="PS50158"/>
    </source>
</evidence>
<dbReference type="Proteomes" id="UP001274896">
    <property type="component" value="Unassembled WGS sequence"/>
</dbReference>
<comment type="caution">
    <text evidence="3">The sequence shown here is derived from an EMBL/GenBank/DDBJ whole genome shotgun (WGS) entry which is preliminary data.</text>
</comment>
<dbReference type="Gene3D" id="4.10.60.10">
    <property type="entry name" value="Zinc finger, CCHC-type"/>
    <property type="match status" value="1"/>
</dbReference>
<keyword evidence="1" id="KW-0862">Zinc</keyword>
<sequence>MQECRSATALLYRTRRCGVAKLIGVKSIVTAARMNKSVVMFVDDVSKAETVVLNGVVIKGTLVKIFPLSTPARRVILSNVPPFIDDDLCTLLSRFGKVVSPVKRLRTGCKDPELRHIYSYRRQAFIILNNRDEDLNVILKTKSDGEEYTIYATSGSLKCFGCGQEGHLARNCPEEQVNRRQEQ</sequence>
<dbReference type="SMART" id="SM00343">
    <property type="entry name" value="ZnF_C2HC"/>
    <property type="match status" value="1"/>
</dbReference>
<evidence type="ECO:0000313" key="3">
    <source>
        <dbReference type="EMBL" id="KAK3506947.1"/>
    </source>
</evidence>
<evidence type="ECO:0000256" key="1">
    <source>
        <dbReference type="PROSITE-ProRule" id="PRU00047"/>
    </source>
</evidence>
<evidence type="ECO:0000313" key="4">
    <source>
        <dbReference type="Proteomes" id="UP001274896"/>
    </source>
</evidence>
<dbReference type="PROSITE" id="PS50158">
    <property type="entry name" value="ZF_CCHC"/>
    <property type="match status" value="1"/>
</dbReference>
<dbReference type="SUPFAM" id="SSF57756">
    <property type="entry name" value="Retrovirus zinc finger-like domains"/>
    <property type="match status" value="1"/>
</dbReference>
<gene>
    <name evidence="3" type="ORF">QTP70_031705</name>
</gene>
<dbReference type="GO" id="GO:0008270">
    <property type="term" value="F:zinc ion binding"/>
    <property type="evidence" value="ECO:0007669"/>
    <property type="project" value="UniProtKB-KW"/>
</dbReference>
<dbReference type="EMBL" id="JAUCMX010000030">
    <property type="protein sequence ID" value="KAK3506947.1"/>
    <property type="molecule type" value="Genomic_DNA"/>
</dbReference>
<accession>A0AAE0PS84</accession>
<dbReference type="Pfam" id="PF00098">
    <property type="entry name" value="zf-CCHC"/>
    <property type="match status" value="1"/>
</dbReference>
<dbReference type="GO" id="GO:0003676">
    <property type="term" value="F:nucleic acid binding"/>
    <property type="evidence" value="ECO:0007669"/>
    <property type="project" value="InterPro"/>
</dbReference>